<protein>
    <recommendedName>
        <fullName evidence="2">Membrane protein insertion efficiency factor YidD</fullName>
    </recommendedName>
</protein>
<evidence type="ECO:0000313" key="1">
    <source>
        <dbReference type="EMBL" id="SVA44508.1"/>
    </source>
</evidence>
<dbReference type="InterPro" id="IPR002696">
    <property type="entry name" value="Membr_insert_effic_factor_YidD"/>
</dbReference>
<dbReference type="PANTHER" id="PTHR33383:SF1">
    <property type="entry name" value="MEMBRANE PROTEIN INSERTION EFFICIENCY FACTOR-RELATED"/>
    <property type="match status" value="1"/>
</dbReference>
<gene>
    <name evidence="1" type="ORF">METZ01_LOCUS97362</name>
</gene>
<dbReference type="SMART" id="SM01234">
    <property type="entry name" value="Haemolytic"/>
    <property type="match status" value="1"/>
</dbReference>
<dbReference type="NCBIfam" id="TIGR00278">
    <property type="entry name" value="membrane protein insertion efficiency factor YidD"/>
    <property type="match status" value="1"/>
</dbReference>
<dbReference type="HAMAP" id="MF_00386">
    <property type="entry name" value="UPF0161_YidD"/>
    <property type="match status" value="1"/>
</dbReference>
<dbReference type="AlphaFoldDB" id="A0A381VXN1"/>
<evidence type="ECO:0008006" key="2">
    <source>
        <dbReference type="Google" id="ProtNLM"/>
    </source>
</evidence>
<sequence length="66" mass="7708">MYQWCISPILKTNCRYLPTCSEYSLESLKEYGIIKGVYLSIKRISHCHPFGGHGYDPVPKKMKERI</sequence>
<dbReference type="PANTHER" id="PTHR33383">
    <property type="entry name" value="MEMBRANE PROTEIN INSERTION EFFICIENCY FACTOR-RELATED"/>
    <property type="match status" value="1"/>
</dbReference>
<organism evidence="1">
    <name type="scientific">marine metagenome</name>
    <dbReference type="NCBI Taxonomy" id="408172"/>
    <lineage>
        <taxon>unclassified sequences</taxon>
        <taxon>metagenomes</taxon>
        <taxon>ecological metagenomes</taxon>
    </lineage>
</organism>
<proteinExistence type="inferred from homology"/>
<dbReference type="EMBL" id="UINC01009963">
    <property type="protein sequence ID" value="SVA44508.1"/>
    <property type="molecule type" value="Genomic_DNA"/>
</dbReference>
<dbReference type="Pfam" id="PF01809">
    <property type="entry name" value="YidD"/>
    <property type="match status" value="1"/>
</dbReference>
<accession>A0A381VXN1</accession>
<reference evidence="1" key="1">
    <citation type="submission" date="2018-05" db="EMBL/GenBank/DDBJ databases">
        <authorList>
            <person name="Lanie J.A."/>
            <person name="Ng W.-L."/>
            <person name="Kazmierczak K.M."/>
            <person name="Andrzejewski T.M."/>
            <person name="Davidsen T.M."/>
            <person name="Wayne K.J."/>
            <person name="Tettelin H."/>
            <person name="Glass J.I."/>
            <person name="Rusch D."/>
            <person name="Podicherti R."/>
            <person name="Tsui H.-C.T."/>
            <person name="Winkler M.E."/>
        </authorList>
    </citation>
    <scope>NUCLEOTIDE SEQUENCE</scope>
</reference>
<name>A0A381VXN1_9ZZZZ</name>